<sequence length="206" mass="23976">MMFTKAKNIDTTFRQFRLFCFLITCCSSAITCFTIYRSISVESSRNETVLILPTGKVVEAVTTDRKENLSAEIRDHIRTFHEYFFWLEPDDRLIQSRISRALYLADGSAKREYENLKESGFYTNIISGNVTQRITIDSIQVSNNGYPYTFRCFARLEITRPTTVALRNLVTEGRLREVKRSNLNSHGFLIENWSVTENRDISVKQR</sequence>
<proteinExistence type="predicted"/>
<dbReference type="EMBL" id="JBHLWO010000002">
    <property type="protein sequence ID" value="MFC0318641.1"/>
    <property type="molecule type" value="Genomic_DNA"/>
</dbReference>
<dbReference type="InterPro" id="IPR022276">
    <property type="entry name" value="Conjug_transposon_TraK"/>
</dbReference>
<organism evidence="1 2">
    <name type="scientific">Olivibacter oleidegradans</name>
    <dbReference type="NCBI Taxonomy" id="760123"/>
    <lineage>
        <taxon>Bacteria</taxon>
        <taxon>Pseudomonadati</taxon>
        <taxon>Bacteroidota</taxon>
        <taxon>Sphingobacteriia</taxon>
        <taxon>Sphingobacteriales</taxon>
        <taxon>Sphingobacteriaceae</taxon>
        <taxon>Olivibacter</taxon>
    </lineage>
</organism>
<reference evidence="1 2" key="1">
    <citation type="submission" date="2024-09" db="EMBL/GenBank/DDBJ databases">
        <authorList>
            <person name="Sun Q."/>
            <person name="Mori K."/>
        </authorList>
    </citation>
    <scope>NUCLEOTIDE SEQUENCE [LARGE SCALE GENOMIC DNA]</scope>
    <source>
        <strain evidence="1 2">CCM 7765</strain>
    </source>
</reference>
<comment type="caution">
    <text evidence="1">The sequence shown here is derived from an EMBL/GenBank/DDBJ whole genome shotgun (WGS) entry which is preliminary data.</text>
</comment>
<dbReference type="NCBIfam" id="TIGR03781">
    <property type="entry name" value="Bac_Flav_CT_K"/>
    <property type="match status" value="1"/>
</dbReference>
<dbReference type="RefSeq" id="WP_242627341.1">
    <property type="nucleotide sequence ID" value="NZ_JBHLWO010000002.1"/>
</dbReference>
<evidence type="ECO:0000313" key="1">
    <source>
        <dbReference type="EMBL" id="MFC0318641.1"/>
    </source>
</evidence>
<name>A0ABV6HIV4_9SPHI</name>
<keyword evidence="2" id="KW-1185">Reference proteome</keyword>
<protein>
    <submittedName>
        <fullName evidence="1">Conjugative transposon protein TraK</fullName>
    </submittedName>
</protein>
<dbReference type="Proteomes" id="UP001589774">
    <property type="component" value="Unassembled WGS sequence"/>
</dbReference>
<accession>A0ABV6HIV4</accession>
<gene>
    <name evidence="1" type="primary">traK</name>
    <name evidence="1" type="ORF">ACFFI0_09985</name>
</gene>
<evidence type="ECO:0000313" key="2">
    <source>
        <dbReference type="Proteomes" id="UP001589774"/>
    </source>
</evidence>